<dbReference type="GO" id="GO:0016788">
    <property type="term" value="F:hydrolase activity, acting on ester bonds"/>
    <property type="evidence" value="ECO:0007669"/>
    <property type="project" value="UniProtKB-ARBA"/>
</dbReference>
<proteinExistence type="predicted"/>
<dbReference type="InterPro" id="IPR036514">
    <property type="entry name" value="SGNH_hydro_sf"/>
</dbReference>
<dbReference type="Gene3D" id="3.40.50.1110">
    <property type="entry name" value="SGNH hydrolase"/>
    <property type="match status" value="1"/>
</dbReference>
<protein>
    <recommendedName>
        <fullName evidence="1">SGNH hydrolase-type esterase domain-containing protein</fullName>
    </recommendedName>
</protein>
<gene>
    <name evidence="2" type="ORF">CNQ84_04630</name>
</gene>
<dbReference type="SUPFAM" id="SSF52266">
    <property type="entry name" value="SGNH hydrolase"/>
    <property type="match status" value="1"/>
</dbReference>
<keyword evidence="3" id="KW-1185">Reference proteome</keyword>
<dbReference type="InterPro" id="IPR013830">
    <property type="entry name" value="SGNH_hydro"/>
</dbReference>
<name>A0A2A3MM51_9PSED</name>
<dbReference type="Pfam" id="PF13472">
    <property type="entry name" value="Lipase_GDSL_2"/>
    <property type="match status" value="1"/>
</dbReference>
<evidence type="ECO:0000259" key="1">
    <source>
        <dbReference type="Pfam" id="PF13472"/>
    </source>
</evidence>
<evidence type="ECO:0000313" key="2">
    <source>
        <dbReference type="EMBL" id="PBK05787.1"/>
    </source>
</evidence>
<comment type="caution">
    <text evidence="2">The sequence shown here is derived from an EMBL/GenBank/DDBJ whole genome shotgun (WGS) entry which is preliminary data.</text>
</comment>
<accession>A0A2A3MM51</accession>
<dbReference type="AlphaFoldDB" id="A0A2A3MM51"/>
<evidence type="ECO:0000313" key="3">
    <source>
        <dbReference type="Proteomes" id="UP000242313"/>
    </source>
</evidence>
<dbReference type="CDD" id="cd00229">
    <property type="entry name" value="SGNH_hydrolase"/>
    <property type="match status" value="1"/>
</dbReference>
<reference evidence="2 3" key="1">
    <citation type="submission" date="2017-09" db="EMBL/GenBank/DDBJ databases">
        <title>Pseudomonas abyssi sp. nov. isolated from Abyssopelagic Water.</title>
        <authorList>
            <person name="Wei Y."/>
        </authorList>
    </citation>
    <scope>NUCLEOTIDE SEQUENCE [LARGE SCALE GENOMIC DNA]</scope>
    <source>
        <strain evidence="2 3">MT5</strain>
    </source>
</reference>
<sequence>MVHAAPRRARPFGCLFNPPLCLRCATHNAKMSPFVSIPDSALLGDRPAQQKEGISMHTLFKRGLAALTLSAVFSLPALATNPISSPDTMILGDSIFALSGDIHENLEADLDENIDTYARSGCQLTGGNILCSRLYSVENQYARADKSGIRTVIFNGGGNDIQLNSCRPSLSACMPLLNDLENRIAALVQKMRNDGIEEIIFLGYYNAVGSAIDLHDINNYSMNYKAAAYPGMGVKFVDVRAAFAGKEAQYIISDGIHPTAAGSRVLADKILQALD</sequence>
<dbReference type="Proteomes" id="UP000242313">
    <property type="component" value="Unassembled WGS sequence"/>
</dbReference>
<dbReference type="EMBL" id="NTMR01000003">
    <property type="protein sequence ID" value="PBK05787.1"/>
    <property type="molecule type" value="Genomic_DNA"/>
</dbReference>
<feature type="domain" description="SGNH hydrolase-type esterase" evidence="1">
    <location>
        <begin position="91"/>
        <end position="264"/>
    </location>
</feature>
<organism evidence="2 3">
    <name type="scientific">Pseudomonas abyssi</name>
    <dbReference type="NCBI Taxonomy" id="170540"/>
    <lineage>
        <taxon>Bacteria</taxon>
        <taxon>Pseudomonadati</taxon>
        <taxon>Pseudomonadota</taxon>
        <taxon>Gammaproteobacteria</taxon>
        <taxon>Pseudomonadales</taxon>
        <taxon>Pseudomonadaceae</taxon>
        <taxon>Pseudomonas</taxon>
    </lineage>
</organism>